<organism evidence="1">
    <name type="scientific">Arundo donax</name>
    <name type="common">Giant reed</name>
    <name type="synonym">Donax arundinaceus</name>
    <dbReference type="NCBI Taxonomy" id="35708"/>
    <lineage>
        <taxon>Eukaryota</taxon>
        <taxon>Viridiplantae</taxon>
        <taxon>Streptophyta</taxon>
        <taxon>Embryophyta</taxon>
        <taxon>Tracheophyta</taxon>
        <taxon>Spermatophyta</taxon>
        <taxon>Magnoliopsida</taxon>
        <taxon>Liliopsida</taxon>
        <taxon>Poales</taxon>
        <taxon>Poaceae</taxon>
        <taxon>PACMAD clade</taxon>
        <taxon>Arundinoideae</taxon>
        <taxon>Arundineae</taxon>
        <taxon>Arundo</taxon>
    </lineage>
</organism>
<reference evidence="1" key="1">
    <citation type="submission" date="2014-09" db="EMBL/GenBank/DDBJ databases">
        <authorList>
            <person name="Magalhaes I.L.F."/>
            <person name="Oliveira U."/>
            <person name="Santos F.R."/>
            <person name="Vidigal T.H.D.A."/>
            <person name="Brescovit A.D."/>
            <person name="Santos A.J."/>
        </authorList>
    </citation>
    <scope>NUCLEOTIDE SEQUENCE</scope>
    <source>
        <tissue evidence="1">Shoot tissue taken approximately 20 cm above the soil surface</tissue>
    </source>
</reference>
<name>A0A0A9G2H5_ARUDO</name>
<proteinExistence type="predicted"/>
<dbReference type="AlphaFoldDB" id="A0A0A9G2H5"/>
<protein>
    <submittedName>
        <fullName evidence="1">Uncharacterized protein</fullName>
    </submittedName>
</protein>
<reference evidence="1" key="2">
    <citation type="journal article" date="2015" name="Data Brief">
        <title>Shoot transcriptome of the giant reed, Arundo donax.</title>
        <authorList>
            <person name="Barrero R.A."/>
            <person name="Guerrero F.D."/>
            <person name="Moolhuijzen P."/>
            <person name="Goolsby J.A."/>
            <person name="Tidwell J."/>
            <person name="Bellgard S.E."/>
            <person name="Bellgard M.I."/>
        </authorList>
    </citation>
    <scope>NUCLEOTIDE SEQUENCE</scope>
    <source>
        <tissue evidence="1">Shoot tissue taken approximately 20 cm above the soil surface</tissue>
    </source>
</reference>
<dbReference type="EMBL" id="GBRH01183048">
    <property type="protein sequence ID" value="JAE14848.1"/>
    <property type="molecule type" value="Transcribed_RNA"/>
</dbReference>
<evidence type="ECO:0000313" key="1">
    <source>
        <dbReference type="EMBL" id="JAE14848.1"/>
    </source>
</evidence>
<accession>A0A0A9G2H5</accession>
<sequence>MHACIDPCMDALGTAPQATAEV</sequence>